<protein>
    <submittedName>
        <fullName evidence="4">Ribosomal-protein-alanine N-acetyltransferase</fullName>
    </submittedName>
</protein>
<evidence type="ECO:0000313" key="4">
    <source>
        <dbReference type="EMBL" id="TDQ70133.1"/>
    </source>
</evidence>
<dbReference type="CDD" id="cd04301">
    <property type="entry name" value="NAT_SF"/>
    <property type="match status" value="1"/>
</dbReference>
<evidence type="ECO:0000256" key="2">
    <source>
        <dbReference type="ARBA" id="ARBA00023315"/>
    </source>
</evidence>
<keyword evidence="2" id="KW-0012">Acyltransferase</keyword>
<dbReference type="AlphaFoldDB" id="A0A484F745"/>
<dbReference type="PANTHER" id="PTHR10908">
    <property type="entry name" value="SEROTONIN N-ACETYLTRANSFERASE"/>
    <property type="match status" value="1"/>
</dbReference>
<dbReference type="InterPro" id="IPR000182">
    <property type="entry name" value="GNAT_dom"/>
</dbReference>
<dbReference type="InterPro" id="IPR051635">
    <property type="entry name" value="SNAT-like"/>
</dbReference>
<proteinExistence type="predicted"/>
<dbReference type="PANTHER" id="PTHR10908:SF0">
    <property type="entry name" value="SEROTONIN N-ACETYLTRANSFERASE"/>
    <property type="match status" value="1"/>
</dbReference>
<organism evidence="4 5">
    <name type="scientific">Methanimicrococcus blatticola</name>
    <dbReference type="NCBI Taxonomy" id="91560"/>
    <lineage>
        <taxon>Archaea</taxon>
        <taxon>Methanobacteriati</taxon>
        <taxon>Methanobacteriota</taxon>
        <taxon>Stenosarchaea group</taxon>
        <taxon>Methanomicrobia</taxon>
        <taxon>Methanosarcinales</taxon>
        <taxon>Methanosarcinaceae</taxon>
        <taxon>Methanimicrococcus</taxon>
    </lineage>
</organism>
<dbReference type="PROSITE" id="PS51186">
    <property type="entry name" value="GNAT"/>
    <property type="match status" value="1"/>
</dbReference>
<dbReference type="OrthoDB" id="43754at2157"/>
<accession>A0A484F745</accession>
<evidence type="ECO:0000259" key="3">
    <source>
        <dbReference type="PROSITE" id="PS51186"/>
    </source>
</evidence>
<keyword evidence="1 4" id="KW-0808">Transferase</keyword>
<evidence type="ECO:0000313" key="5">
    <source>
        <dbReference type="Proteomes" id="UP000294855"/>
    </source>
</evidence>
<keyword evidence="5" id="KW-1185">Reference proteome</keyword>
<evidence type="ECO:0000256" key="1">
    <source>
        <dbReference type="ARBA" id="ARBA00022679"/>
    </source>
</evidence>
<sequence>MENLPSVNIRKANADDIDDIMEIEHLSFHPEVIESKKVFEDRIAAFPDGFLIAEIKNESEGSSMIAGYISSELWKYSEEIPYSNFNLNHSVYETHCNDGKELYISSVAVNPAARGGKIGKRLFAALLERVSKEYELKSAILLVNSDWQNAYKMYREEGFVTVDKIPNFFPILENSDSGDDPSGVGIIMRKPLSD</sequence>
<feature type="domain" description="N-acetyltransferase" evidence="3">
    <location>
        <begin position="7"/>
        <end position="193"/>
    </location>
</feature>
<dbReference type="RefSeq" id="WP_166627370.1">
    <property type="nucleotide sequence ID" value="NZ_JAHDUW010000005.1"/>
</dbReference>
<dbReference type="EMBL" id="SNYS01000006">
    <property type="protein sequence ID" value="TDQ70133.1"/>
    <property type="molecule type" value="Genomic_DNA"/>
</dbReference>
<name>A0A484F745_9EURY</name>
<gene>
    <name evidence="4" type="ORF">C7391_0472</name>
</gene>
<comment type="caution">
    <text evidence="4">The sequence shown here is derived from an EMBL/GenBank/DDBJ whole genome shotgun (WGS) entry which is preliminary data.</text>
</comment>
<dbReference type="Pfam" id="PF00583">
    <property type="entry name" value="Acetyltransf_1"/>
    <property type="match status" value="1"/>
</dbReference>
<dbReference type="Proteomes" id="UP000294855">
    <property type="component" value="Unassembled WGS sequence"/>
</dbReference>
<reference evidence="4 5" key="1">
    <citation type="submission" date="2019-03" db="EMBL/GenBank/DDBJ databases">
        <title>Genomic Encyclopedia of Type Strains, Phase IV (KMG-IV): sequencing the most valuable type-strain genomes for metagenomic binning, comparative biology and taxonomic classification.</title>
        <authorList>
            <person name="Goeker M."/>
        </authorList>
    </citation>
    <scope>NUCLEOTIDE SEQUENCE [LARGE SCALE GENOMIC DNA]</scope>
    <source>
        <strain evidence="4 5">DSM 13328</strain>
    </source>
</reference>
<dbReference type="SUPFAM" id="SSF55729">
    <property type="entry name" value="Acyl-CoA N-acyltransferases (Nat)"/>
    <property type="match status" value="1"/>
</dbReference>
<dbReference type="Gene3D" id="3.40.630.30">
    <property type="match status" value="1"/>
</dbReference>
<dbReference type="InterPro" id="IPR016181">
    <property type="entry name" value="Acyl_CoA_acyltransferase"/>
</dbReference>
<dbReference type="GO" id="GO:0008080">
    <property type="term" value="F:N-acetyltransferase activity"/>
    <property type="evidence" value="ECO:0007669"/>
    <property type="project" value="UniProtKB-ARBA"/>
</dbReference>